<comment type="caution">
    <text evidence="1">The sequence shown here is derived from an EMBL/GenBank/DDBJ whole genome shotgun (WGS) entry which is preliminary data.</text>
</comment>
<keyword evidence="2" id="KW-1185">Reference proteome</keyword>
<accession>A0AA38GWV5</accession>
<sequence length="81" mass="8493">FRWRKFALKLNTCKRCWTIGGVPLVRLAASHLIPLAAAPARKAAAHPMGGATSTGVRLVGGVAPPPTGGSLRLHLGLRCSR</sequence>
<evidence type="ECO:0000313" key="2">
    <source>
        <dbReference type="Proteomes" id="UP000824469"/>
    </source>
</evidence>
<gene>
    <name evidence="1" type="ORF">KI387_000068</name>
</gene>
<feature type="non-terminal residue" evidence="1">
    <location>
        <position position="81"/>
    </location>
</feature>
<reference evidence="1 2" key="1">
    <citation type="journal article" date="2021" name="Nat. Plants">
        <title>The Taxus genome provides insights into paclitaxel biosynthesis.</title>
        <authorList>
            <person name="Xiong X."/>
            <person name="Gou J."/>
            <person name="Liao Q."/>
            <person name="Li Y."/>
            <person name="Zhou Q."/>
            <person name="Bi G."/>
            <person name="Li C."/>
            <person name="Du R."/>
            <person name="Wang X."/>
            <person name="Sun T."/>
            <person name="Guo L."/>
            <person name="Liang H."/>
            <person name="Lu P."/>
            <person name="Wu Y."/>
            <person name="Zhang Z."/>
            <person name="Ro D.K."/>
            <person name="Shang Y."/>
            <person name="Huang S."/>
            <person name="Yan J."/>
        </authorList>
    </citation>
    <scope>NUCLEOTIDE SEQUENCE [LARGE SCALE GENOMIC DNA]</scope>
    <source>
        <strain evidence="1">Ta-2019</strain>
    </source>
</reference>
<name>A0AA38GWV5_TAXCH</name>
<protein>
    <submittedName>
        <fullName evidence="1">Uncharacterized protein</fullName>
    </submittedName>
</protein>
<dbReference type="Proteomes" id="UP000824469">
    <property type="component" value="Unassembled WGS sequence"/>
</dbReference>
<feature type="non-terminal residue" evidence="1">
    <location>
        <position position="1"/>
    </location>
</feature>
<proteinExistence type="predicted"/>
<evidence type="ECO:0000313" key="1">
    <source>
        <dbReference type="EMBL" id="KAH9327960.1"/>
    </source>
</evidence>
<dbReference type="EMBL" id="JAHRHJ020000001">
    <property type="protein sequence ID" value="KAH9327960.1"/>
    <property type="molecule type" value="Genomic_DNA"/>
</dbReference>
<dbReference type="AlphaFoldDB" id="A0AA38GWV5"/>
<organism evidence="1 2">
    <name type="scientific">Taxus chinensis</name>
    <name type="common">Chinese yew</name>
    <name type="synonym">Taxus wallichiana var. chinensis</name>
    <dbReference type="NCBI Taxonomy" id="29808"/>
    <lineage>
        <taxon>Eukaryota</taxon>
        <taxon>Viridiplantae</taxon>
        <taxon>Streptophyta</taxon>
        <taxon>Embryophyta</taxon>
        <taxon>Tracheophyta</taxon>
        <taxon>Spermatophyta</taxon>
        <taxon>Pinopsida</taxon>
        <taxon>Pinidae</taxon>
        <taxon>Conifers II</taxon>
        <taxon>Cupressales</taxon>
        <taxon>Taxaceae</taxon>
        <taxon>Taxus</taxon>
    </lineage>
</organism>